<evidence type="ECO:0000313" key="2">
    <source>
        <dbReference type="EMBL" id="KAK0478216.1"/>
    </source>
</evidence>
<name>A0AA39P606_9AGAR</name>
<keyword evidence="3" id="KW-1185">Reference proteome</keyword>
<feature type="domain" description="F-box" evidence="1">
    <location>
        <begin position="34"/>
        <end position="86"/>
    </location>
</feature>
<evidence type="ECO:0000259" key="1">
    <source>
        <dbReference type="Pfam" id="PF12937"/>
    </source>
</evidence>
<gene>
    <name evidence="2" type="ORF">IW261DRAFT_211826</name>
</gene>
<dbReference type="Gene3D" id="1.20.1280.50">
    <property type="match status" value="1"/>
</dbReference>
<dbReference type="InterPro" id="IPR036047">
    <property type="entry name" value="F-box-like_dom_sf"/>
</dbReference>
<dbReference type="AlphaFoldDB" id="A0AA39P606"/>
<dbReference type="Pfam" id="PF12937">
    <property type="entry name" value="F-box-like"/>
    <property type="match status" value="1"/>
</dbReference>
<sequence length="348" mass="39167">MNRPKAPRSKLSRGERIRRAATGSTAINRTANELLPNELLAYIFSTALITLIPKRHKTFLALVCSICRRWRDVAIEASELWTTIYIHHQKHIPAAEIFLKRSKTQLLDADIEVTFDQNLMLPSRQVFSRESRLRVAESMSAHLERTRTLSLSVSDTLDTETFSALYRLMSIPHLVSLSIDVGRWSPSASPFLNSICSSHSNENDGSPLSIASSSSLTRLELTSLASAHLEYKDVRNIFMYSPSLETLILPKFGRSRGGDQEENWPIIFAPCSLRSLAVHLEYTHAEDDEFWSTAESPCPCILSFLRFPNLEYLEVVGESLLQSQSQRPFQRPIGIKNATLAAVFCAIS</sequence>
<accession>A0AA39P606</accession>
<reference evidence="2" key="1">
    <citation type="submission" date="2023-06" db="EMBL/GenBank/DDBJ databases">
        <authorList>
            <consortium name="Lawrence Berkeley National Laboratory"/>
            <person name="Ahrendt S."/>
            <person name="Sahu N."/>
            <person name="Indic B."/>
            <person name="Wong-Bajracharya J."/>
            <person name="Merenyi Z."/>
            <person name="Ke H.-M."/>
            <person name="Monk M."/>
            <person name="Kocsube S."/>
            <person name="Drula E."/>
            <person name="Lipzen A."/>
            <person name="Balint B."/>
            <person name="Henrissat B."/>
            <person name="Andreopoulos B."/>
            <person name="Martin F.M."/>
            <person name="Harder C.B."/>
            <person name="Rigling D."/>
            <person name="Ford K.L."/>
            <person name="Foster G.D."/>
            <person name="Pangilinan J."/>
            <person name="Papanicolaou A."/>
            <person name="Barry K."/>
            <person name="LaButti K."/>
            <person name="Viragh M."/>
            <person name="Koriabine M."/>
            <person name="Yan M."/>
            <person name="Riley R."/>
            <person name="Champramary S."/>
            <person name="Plett K.L."/>
            <person name="Tsai I.J."/>
            <person name="Slot J."/>
            <person name="Sipos G."/>
            <person name="Plett J."/>
            <person name="Nagy L.G."/>
            <person name="Grigoriev I.V."/>
        </authorList>
    </citation>
    <scope>NUCLEOTIDE SEQUENCE</scope>
    <source>
        <strain evidence="2">ICMP 16352</strain>
    </source>
</reference>
<dbReference type="SUPFAM" id="SSF81383">
    <property type="entry name" value="F-box domain"/>
    <property type="match status" value="1"/>
</dbReference>
<dbReference type="Proteomes" id="UP001175227">
    <property type="component" value="Unassembled WGS sequence"/>
</dbReference>
<proteinExistence type="predicted"/>
<organism evidence="2 3">
    <name type="scientific">Armillaria novae-zelandiae</name>
    <dbReference type="NCBI Taxonomy" id="153914"/>
    <lineage>
        <taxon>Eukaryota</taxon>
        <taxon>Fungi</taxon>
        <taxon>Dikarya</taxon>
        <taxon>Basidiomycota</taxon>
        <taxon>Agaricomycotina</taxon>
        <taxon>Agaricomycetes</taxon>
        <taxon>Agaricomycetidae</taxon>
        <taxon>Agaricales</taxon>
        <taxon>Marasmiineae</taxon>
        <taxon>Physalacriaceae</taxon>
        <taxon>Armillaria</taxon>
    </lineage>
</organism>
<dbReference type="Gene3D" id="3.80.10.10">
    <property type="entry name" value="Ribonuclease Inhibitor"/>
    <property type="match status" value="1"/>
</dbReference>
<protein>
    <recommendedName>
        <fullName evidence="1">F-box domain-containing protein</fullName>
    </recommendedName>
</protein>
<evidence type="ECO:0000313" key="3">
    <source>
        <dbReference type="Proteomes" id="UP001175227"/>
    </source>
</evidence>
<comment type="caution">
    <text evidence="2">The sequence shown here is derived from an EMBL/GenBank/DDBJ whole genome shotgun (WGS) entry which is preliminary data.</text>
</comment>
<dbReference type="InterPro" id="IPR001810">
    <property type="entry name" value="F-box_dom"/>
</dbReference>
<dbReference type="EMBL" id="JAUEPR010000014">
    <property type="protein sequence ID" value="KAK0478216.1"/>
    <property type="molecule type" value="Genomic_DNA"/>
</dbReference>
<dbReference type="InterPro" id="IPR032675">
    <property type="entry name" value="LRR_dom_sf"/>
</dbReference>